<dbReference type="SMART" id="SM00184">
    <property type="entry name" value="RING"/>
    <property type="match status" value="2"/>
</dbReference>
<dbReference type="SUPFAM" id="SSF57850">
    <property type="entry name" value="RING/U-box"/>
    <property type="match status" value="3"/>
</dbReference>
<keyword evidence="9 12" id="KW-0863">Zinc-finger</keyword>
<feature type="domain" description="RING-type" evidence="14">
    <location>
        <begin position="116"/>
        <end position="332"/>
    </location>
</feature>
<dbReference type="CDD" id="cd22584">
    <property type="entry name" value="Rcat_RBR_unk"/>
    <property type="match status" value="1"/>
</dbReference>
<evidence type="ECO:0000256" key="7">
    <source>
        <dbReference type="ARBA" id="ARBA00022723"/>
    </source>
</evidence>
<dbReference type="InterPro" id="IPR013083">
    <property type="entry name" value="Znf_RING/FYVE/PHD"/>
</dbReference>
<evidence type="ECO:0000256" key="1">
    <source>
        <dbReference type="ARBA" id="ARBA00001798"/>
    </source>
</evidence>
<comment type="function">
    <text evidence="3">Might act as an E3 ubiquitin-protein ligase, or as part of E3 complex, which accepts ubiquitin from specific E2 ubiquitin-conjugating enzymes and then transfers it to substrates.</text>
</comment>
<dbReference type="GO" id="GO:0008270">
    <property type="term" value="F:zinc ion binding"/>
    <property type="evidence" value="ECO:0007669"/>
    <property type="project" value="UniProtKB-KW"/>
</dbReference>
<keyword evidence="16" id="KW-1185">Reference proteome</keyword>
<comment type="caution">
    <text evidence="15">The sequence shown here is derived from an EMBL/GenBank/DDBJ whole genome shotgun (WGS) entry which is preliminary data.</text>
</comment>
<dbReference type="InterPro" id="IPR017907">
    <property type="entry name" value="Znf_RING_CS"/>
</dbReference>
<proteinExistence type="inferred from homology"/>
<dbReference type="Pfam" id="PF01485">
    <property type="entry name" value="IBR"/>
    <property type="match status" value="1"/>
</dbReference>
<evidence type="ECO:0000256" key="4">
    <source>
        <dbReference type="ARBA" id="ARBA00005884"/>
    </source>
</evidence>
<evidence type="ECO:0000256" key="5">
    <source>
        <dbReference type="ARBA" id="ARBA00012251"/>
    </source>
</evidence>
<evidence type="ECO:0000256" key="8">
    <source>
        <dbReference type="ARBA" id="ARBA00022737"/>
    </source>
</evidence>
<comment type="similarity">
    <text evidence="4">Belongs to the RBR family. Ariadne subfamily.</text>
</comment>
<dbReference type="InterPro" id="IPR031127">
    <property type="entry name" value="E3_UB_ligase_RBR"/>
</dbReference>
<dbReference type="AlphaFoldDB" id="A0AA41V4C6"/>
<keyword evidence="8" id="KW-0677">Repeat</keyword>
<keyword evidence="10" id="KW-0833">Ubl conjugation pathway</keyword>
<dbReference type="SMART" id="SM00647">
    <property type="entry name" value="IBR"/>
    <property type="match status" value="2"/>
</dbReference>
<dbReference type="FunFam" id="3.30.40.10:FF:000230">
    <property type="entry name" value="RBR-type E3 ubiquitin transferase"/>
    <property type="match status" value="1"/>
</dbReference>
<comment type="cofactor">
    <cofactor evidence="2">
        <name>Zn(2+)</name>
        <dbReference type="ChEBI" id="CHEBI:29105"/>
    </cofactor>
</comment>
<evidence type="ECO:0000256" key="11">
    <source>
        <dbReference type="ARBA" id="ARBA00022833"/>
    </source>
</evidence>
<evidence type="ECO:0000256" key="6">
    <source>
        <dbReference type="ARBA" id="ARBA00022679"/>
    </source>
</evidence>
<evidence type="ECO:0000256" key="12">
    <source>
        <dbReference type="PROSITE-ProRule" id="PRU00175"/>
    </source>
</evidence>
<evidence type="ECO:0000256" key="3">
    <source>
        <dbReference type="ARBA" id="ARBA00003976"/>
    </source>
</evidence>
<keyword evidence="6" id="KW-0808">Transferase</keyword>
<evidence type="ECO:0000256" key="9">
    <source>
        <dbReference type="ARBA" id="ARBA00022771"/>
    </source>
</evidence>
<evidence type="ECO:0000256" key="2">
    <source>
        <dbReference type="ARBA" id="ARBA00001947"/>
    </source>
</evidence>
<dbReference type="GO" id="GO:0016567">
    <property type="term" value="P:protein ubiquitination"/>
    <property type="evidence" value="ECO:0007669"/>
    <property type="project" value="InterPro"/>
</dbReference>
<accession>A0AA41V4C6</accession>
<protein>
    <recommendedName>
        <fullName evidence="5">RBR-type E3 ubiquitin transferase</fullName>
        <ecNumber evidence="5">2.3.2.31</ecNumber>
    </recommendedName>
</protein>
<dbReference type="PANTHER" id="PTHR11685">
    <property type="entry name" value="RBR FAMILY RING FINGER AND IBR DOMAIN-CONTAINING"/>
    <property type="match status" value="1"/>
</dbReference>
<dbReference type="GO" id="GO:0061630">
    <property type="term" value="F:ubiquitin protein ligase activity"/>
    <property type="evidence" value="ECO:0007669"/>
    <property type="project" value="UniProtKB-EC"/>
</dbReference>
<dbReference type="InterPro" id="IPR044066">
    <property type="entry name" value="TRIAD_supradom"/>
</dbReference>
<sequence length="340" mass="38979">MAEKQQNKREKGSLMIEIIDLENPKKRERGLIEIIDLENPKKRERGSLKIEIIDLENPNSSASFGNLIDLTTAYDDDADEIFEIKSFRSIKKNRISGVKVTENRSGSRNKKKKVEKSFVCEICAETKMIDEAFQIKGCEHFYCSECMVRYVESKIQQNITSIGCPEMNCDGVLEPESCQSILAPKVFNRWGEALREALILGTQKFYCPFKDCSALLDDEGGREILQSKCPQCKRMFCAECKVPWHAGITCIEFQKLNVDERGREDILLMEAAKTNQWKRCPKCKIYVDRITGCRSILCRCGYRFCYDCGGAWFKNNKILPTYRGAHSCPLDPYRINAFAS</sequence>
<dbReference type="Gene3D" id="3.30.40.10">
    <property type="entry name" value="Zinc/RING finger domain, C3HC4 (zinc finger)"/>
    <property type="match status" value="1"/>
</dbReference>
<evidence type="ECO:0000313" key="16">
    <source>
        <dbReference type="Proteomes" id="UP001177140"/>
    </source>
</evidence>
<dbReference type="Pfam" id="PF26200">
    <property type="entry name" value="Rcat_RNF216"/>
    <property type="match status" value="1"/>
</dbReference>
<keyword evidence="7" id="KW-0479">Metal-binding</keyword>
<name>A0AA41V4C6_PAPNU</name>
<gene>
    <name evidence="15" type="ORF">MKW94_000126</name>
</gene>
<dbReference type="InterPro" id="IPR001841">
    <property type="entry name" value="Znf_RING"/>
</dbReference>
<dbReference type="PROSITE" id="PS50089">
    <property type="entry name" value="ZF_RING_2"/>
    <property type="match status" value="1"/>
</dbReference>
<dbReference type="EC" id="2.3.2.31" evidence="5"/>
<keyword evidence="11" id="KW-0862">Zinc</keyword>
<dbReference type="EMBL" id="JAJJMA010104999">
    <property type="protein sequence ID" value="MCL7030754.1"/>
    <property type="molecule type" value="Genomic_DNA"/>
</dbReference>
<dbReference type="InterPro" id="IPR002867">
    <property type="entry name" value="IBR_dom"/>
</dbReference>
<dbReference type="CDD" id="cd22582">
    <property type="entry name" value="BRcat_RBR_unk"/>
    <property type="match status" value="1"/>
</dbReference>
<dbReference type="Gene3D" id="1.20.120.1750">
    <property type="match status" value="1"/>
</dbReference>
<dbReference type="Proteomes" id="UP001177140">
    <property type="component" value="Unassembled WGS sequence"/>
</dbReference>
<evidence type="ECO:0000256" key="10">
    <source>
        <dbReference type="ARBA" id="ARBA00022786"/>
    </source>
</evidence>
<organism evidence="15 16">
    <name type="scientific">Papaver nudicaule</name>
    <name type="common">Iceland poppy</name>
    <dbReference type="NCBI Taxonomy" id="74823"/>
    <lineage>
        <taxon>Eukaryota</taxon>
        <taxon>Viridiplantae</taxon>
        <taxon>Streptophyta</taxon>
        <taxon>Embryophyta</taxon>
        <taxon>Tracheophyta</taxon>
        <taxon>Spermatophyta</taxon>
        <taxon>Magnoliopsida</taxon>
        <taxon>Ranunculales</taxon>
        <taxon>Papaveraceae</taxon>
        <taxon>Papaveroideae</taxon>
        <taxon>Papaver</taxon>
    </lineage>
</organism>
<evidence type="ECO:0000313" key="15">
    <source>
        <dbReference type="EMBL" id="MCL7030754.1"/>
    </source>
</evidence>
<dbReference type="PROSITE" id="PS51873">
    <property type="entry name" value="TRIAD"/>
    <property type="match status" value="1"/>
</dbReference>
<reference evidence="15" key="1">
    <citation type="submission" date="2022-03" db="EMBL/GenBank/DDBJ databases">
        <title>A functionally conserved STORR gene fusion in Papaver species that diverged 16.8 million years ago.</title>
        <authorList>
            <person name="Catania T."/>
        </authorList>
    </citation>
    <scope>NUCLEOTIDE SEQUENCE</scope>
    <source>
        <strain evidence="15">S-191538</strain>
    </source>
</reference>
<dbReference type="PROSITE" id="PS00518">
    <property type="entry name" value="ZF_RING_1"/>
    <property type="match status" value="1"/>
</dbReference>
<evidence type="ECO:0000259" key="14">
    <source>
        <dbReference type="PROSITE" id="PS51873"/>
    </source>
</evidence>
<evidence type="ECO:0000259" key="13">
    <source>
        <dbReference type="PROSITE" id="PS50089"/>
    </source>
</evidence>
<feature type="domain" description="RING-type" evidence="13">
    <location>
        <begin position="120"/>
        <end position="165"/>
    </location>
</feature>
<comment type="catalytic activity">
    <reaction evidence="1">
        <text>[E2 ubiquitin-conjugating enzyme]-S-ubiquitinyl-L-cysteine + [acceptor protein]-L-lysine = [E2 ubiquitin-conjugating enzyme]-L-cysteine + [acceptor protein]-N(6)-ubiquitinyl-L-lysine.</text>
        <dbReference type="EC" id="2.3.2.31"/>
    </reaction>
</comment>